<dbReference type="AlphaFoldDB" id="A0A8D8LLR9"/>
<feature type="compositionally biased region" description="Low complexity" evidence="1">
    <location>
        <begin position="63"/>
        <end position="80"/>
    </location>
</feature>
<sequence>MFISSETKQEEEEEYTTQTHGGKTRNLVETNTSGNPGERMNGKLTNAIVHHHREEDSWKNVEATVENSRSSASSENTRSSPDFPPEAKRHLSEIESTRAQQASHSPLRRISPEYMIRHNQYQHEHARSNRSPSRSHTSSGGSDSENVRCSPRTVDDVPRLECTRGASTSSPIGHENRLASYRISPEDDLKLTDMLKRKPAAHRKGHGKKNSISKGVGIDYDRLFEQDPAALCGSPIENPSIEEFDDFESEGRKVVDENLNPAQKPENLSAGELTEIHENLGTNNYFEIMKYFNNLKESNA</sequence>
<dbReference type="EMBL" id="HBUF01010704">
    <property type="protein sequence ID" value="CAG6608237.1"/>
    <property type="molecule type" value="Transcribed_RNA"/>
</dbReference>
<feature type="compositionally biased region" description="Low complexity" evidence="1">
    <location>
        <begin position="129"/>
        <end position="144"/>
    </location>
</feature>
<reference evidence="2" key="1">
    <citation type="submission" date="2021-05" db="EMBL/GenBank/DDBJ databases">
        <authorList>
            <person name="Alioto T."/>
            <person name="Alioto T."/>
            <person name="Gomez Garrido J."/>
        </authorList>
    </citation>
    <scope>NUCLEOTIDE SEQUENCE</scope>
</reference>
<dbReference type="EMBL" id="HBUF01010703">
    <property type="protein sequence ID" value="CAG6608236.1"/>
    <property type="molecule type" value="Transcribed_RNA"/>
</dbReference>
<organism evidence="2">
    <name type="scientific">Cacopsylla melanoneura</name>
    <dbReference type="NCBI Taxonomy" id="428564"/>
    <lineage>
        <taxon>Eukaryota</taxon>
        <taxon>Metazoa</taxon>
        <taxon>Ecdysozoa</taxon>
        <taxon>Arthropoda</taxon>
        <taxon>Hexapoda</taxon>
        <taxon>Insecta</taxon>
        <taxon>Pterygota</taxon>
        <taxon>Neoptera</taxon>
        <taxon>Paraneoptera</taxon>
        <taxon>Hemiptera</taxon>
        <taxon>Sternorrhyncha</taxon>
        <taxon>Psylloidea</taxon>
        <taxon>Psyllidae</taxon>
        <taxon>Psyllinae</taxon>
        <taxon>Cacopsylla</taxon>
    </lineage>
</organism>
<feature type="compositionally biased region" description="Basic and acidic residues" evidence="1">
    <location>
        <begin position="85"/>
        <end position="96"/>
    </location>
</feature>
<feature type="compositionally biased region" description="Basic and acidic residues" evidence="1">
    <location>
        <begin position="153"/>
        <end position="162"/>
    </location>
</feature>
<evidence type="ECO:0000313" key="2">
    <source>
        <dbReference type="EMBL" id="CAG6608237.1"/>
    </source>
</evidence>
<protein>
    <submittedName>
        <fullName evidence="2">Uncharacterized protein</fullName>
    </submittedName>
</protein>
<proteinExistence type="predicted"/>
<evidence type="ECO:0000256" key="1">
    <source>
        <dbReference type="SAM" id="MobiDB-lite"/>
    </source>
</evidence>
<feature type="region of interest" description="Disordered" evidence="1">
    <location>
        <begin position="1"/>
        <end position="174"/>
    </location>
</feature>
<accession>A0A8D8LLR9</accession>
<name>A0A8D8LLR9_9HEMI</name>